<evidence type="ECO:0000256" key="1">
    <source>
        <dbReference type="SAM" id="Phobius"/>
    </source>
</evidence>
<feature type="domain" description="Fe/B12 periplasmic-binding" evidence="2">
    <location>
        <begin position="109"/>
        <end position="389"/>
    </location>
</feature>
<dbReference type="EMBL" id="FOFG01000003">
    <property type="protein sequence ID" value="SEQ22241.1"/>
    <property type="molecule type" value="Genomic_DNA"/>
</dbReference>
<organism evidence="3 4">
    <name type="scientific">Faunimonas pinastri</name>
    <dbReference type="NCBI Taxonomy" id="1855383"/>
    <lineage>
        <taxon>Bacteria</taxon>
        <taxon>Pseudomonadati</taxon>
        <taxon>Pseudomonadota</taxon>
        <taxon>Alphaproteobacteria</taxon>
        <taxon>Hyphomicrobiales</taxon>
        <taxon>Afifellaceae</taxon>
        <taxon>Faunimonas</taxon>
    </lineage>
</organism>
<evidence type="ECO:0000313" key="3">
    <source>
        <dbReference type="EMBL" id="SEQ22241.1"/>
    </source>
</evidence>
<sequence length="415" mass="45959">MWGESRREGRRSREFRGWKAQARLGLASLLRYIPSGITENLSVELVVLRAAFSSSSRTLIAMSLHSLLRASPAAGVFLMVACLSFPAFADRVVKDQIGHEVHVPNVVSRAVILQHQTLDIAVELGAFDKVAGVLEEWKKQLGPRFARLAPGIEKLPTPGGLTKVNIEELLKLKPDVVFVTNYAPEEMREQIAAVGIPVVAVSLLTVDPAEATKLNPQVKDETAATDQGLTDGIRLIADVLDRKAEGEKLIAKATASRKLVAERLAGISEAQRVPVYMANPDLTTYGHGKYTGLMMERSGARNVANAIAGFKQVSMEDVLAWNPAVIFVQERYPAVVDDIRKSASWQGIDAVKNGRIYLMPEYAKAWGYPMPEALALGELWMAKKLYPDRFADIDMKKEADDYYREFYRTSFDLEQ</sequence>
<dbReference type="CDD" id="cd01142">
    <property type="entry name" value="TroA_e"/>
    <property type="match status" value="1"/>
</dbReference>
<evidence type="ECO:0000259" key="2">
    <source>
        <dbReference type="PROSITE" id="PS50983"/>
    </source>
</evidence>
<dbReference type="GO" id="GO:0071281">
    <property type="term" value="P:cellular response to iron ion"/>
    <property type="evidence" value="ECO:0007669"/>
    <property type="project" value="TreeGrafter"/>
</dbReference>
<dbReference type="STRING" id="1855383.SAMN05216548_103106"/>
<feature type="transmembrane region" description="Helical" evidence="1">
    <location>
        <begin position="67"/>
        <end position="89"/>
    </location>
</feature>
<dbReference type="SUPFAM" id="SSF53807">
    <property type="entry name" value="Helical backbone' metal receptor"/>
    <property type="match status" value="1"/>
</dbReference>
<name>A0A1H9E991_9HYPH</name>
<accession>A0A1H9E991</accession>
<dbReference type="PANTHER" id="PTHR30535:SF34">
    <property type="entry name" value="MOLYBDATE-BINDING PROTEIN MOLA"/>
    <property type="match status" value="1"/>
</dbReference>
<keyword evidence="4" id="KW-1185">Reference proteome</keyword>
<dbReference type="InterPro" id="IPR002491">
    <property type="entry name" value="ABC_transptr_periplasmic_BD"/>
</dbReference>
<dbReference type="PANTHER" id="PTHR30535">
    <property type="entry name" value="VITAMIN B12-BINDING PROTEIN"/>
    <property type="match status" value="1"/>
</dbReference>
<dbReference type="Proteomes" id="UP000199647">
    <property type="component" value="Unassembled WGS sequence"/>
</dbReference>
<gene>
    <name evidence="3" type="ORF">SAMN05216548_103106</name>
</gene>
<keyword evidence="1" id="KW-0472">Membrane</keyword>
<keyword evidence="1" id="KW-0812">Transmembrane</keyword>
<dbReference type="Gene3D" id="3.40.50.1980">
    <property type="entry name" value="Nitrogenase molybdenum iron protein domain"/>
    <property type="match status" value="2"/>
</dbReference>
<dbReference type="InterPro" id="IPR050902">
    <property type="entry name" value="ABC_Transporter_SBP"/>
</dbReference>
<dbReference type="Pfam" id="PF01497">
    <property type="entry name" value="Peripla_BP_2"/>
    <property type="match status" value="1"/>
</dbReference>
<protein>
    <submittedName>
        <fullName evidence="3">Iron complex transport system substrate-binding protein</fullName>
    </submittedName>
</protein>
<proteinExistence type="predicted"/>
<keyword evidence="1" id="KW-1133">Transmembrane helix</keyword>
<dbReference type="AlphaFoldDB" id="A0A1H9E991"/>
<evidence type="ECO:0000313" key="4">
    <source>
        <dbReference type="Proteomes" id="UP000199647"/>
    </source>
</evidence>
<reference evidence="3 4" key="1">
    <citation type="submission" date="2016-10" db="EMBL/GenBank/DDBJ databases">
        <authorList>
            <person name="de Groot N.N."/>
        </authorList>
    </citation>
    <scope>NUCLEOTIDE SEQUENCE [LARGE SCALE GENOMIC DNA]</scope>
    <source>
        <strain evidence="3 4">A52C2</strain>
    </source>
</reference>
<dbReference type="PROSITE" id="PS50983">
    <property type="entry name" value="FE_B12_PBP"/>
    <property type="match status" value="1"/>
</dbReference>